<dbReference type="AlphaFoldDB" id="L2FT74"/>
<dbReference type="EMBL" id="KB020867">
    <property type="protein sequence ID" value="ELA29286.1"/>
    <property type="molecule type" value="Genomic_DNA"/>
</dbReference>
<name>L2FT74_COLFN</name>
<dbReference type="HOGENOM" id="CLU_065394_0_0_1"/>
<organism evidence="1">
    <name type="scientific">Colletotrichum fructicola (strain Nara gc5)</name>
    <name type="common">Anthracnose fungus</name>
    <name type="synonym">Colletotrichum gloeosporioides (strain Nara gc5)</name>
    <dbReference type="NCBI Taxonomy" id="1213859"/>
    <lineage>
        <taxon>Eukaryota</taxon>
        <taxon>Fungi</taxon>
        <taxon>Dikarya</taxon>
        <taxon>Ascomycota</taxon>
        <taxon>Pezizomycotina</taxon>
        <taxon>Sordariomycetes</taxon>
        <taxon>Hypocreomycetidae</taxon>
        <taxon>Glomerellales</taxon>
        <taxon>Glomerellaceae</taxon>
        <taxon>Colletotrichum</taxon>
        <taxon>Colletotrichum gloeosporioides species complex</taxon>
    </lineage>
</organism>
<evidence type="ECO:0000313" key="1">
    <source>
        <dbReference type="EMBL" id="ELA29286.1"/>
    </source>
</evidence>
<reference evidence="1" key="1">
    <citation type="submission" date="2012-08" db="EMBL/GenBank/DDBJ databases">
        <title>Genome analysis of Colletotrichum orbiculare and Colletotrichum fructicola.</title>
        <authorList>
            <person name="Gan P.H.P."/>
            <person name="Ikeda K."/>
            <person name="Irieda H."/>
            <person name="Narusaka M."/>
            <person name="O'Connell R.J."/>
            <person name="Narusaka Y."/>
            <person name="Takano Y."/>
            <person name="Kubo Y."/>
            <person name="Shirasu K."/>
        </authorList>
    </citation>
    <scope>NUCLEOTIDE SEQUENCE</scope>
    <source>
        <strain evidence="1">Nara gc5</strain>
    </source>
</reference>
<accession>L2FT74</accession>
<proteinExistence type="predicted"/>
<protein>
    <submittedName>
        <fullName evidence="1">Uncharacterized protein</fullName>
    </submittedName>
</protein>
<sequence length="366" mass="40520">MMSSRFSDTTSSSTLSHKSVKTEVSAVADVVVKERSDESLTIGVVREQSLDELEKVCAEGPKLLGLIRRKLIRAPPMLFTTAQGLQDTIAAIKTRSKHHILNLLVSPEVDEIWFHVPSHFSQLKVLRCAAEGTKGKLYVDGSSTYNNVRLDKWQAHRHKRHTLLLGHRRGVRIRLADIVNIPNWARCRNQFTESEQAELRQHFDALSGKSRWNDVRAVVSAIVGLAVGTVKPKIAANAAVGGVYVKYAFGFHALEIGAAGAKAATVINAAGPAVVMGVTAAAAVYFIPWESLIDWLKGALSFLWDKRTISESTSEIVEDRWAGRPRQGPTAETSRLRDSERIKLIDDRMQQNGVILLWSNQTNLKL</sequence>
<gene>
    <name evidence="1" type="ORF">CGGC5_10292</name>
</gene>